<sequence length="165" mass="18438">MKCPFCQHTETQVTDSRLTEDGNCVRRRRRCHACDKRFITVETLDVRLPDIVKSNGSRVPYNAHKLRTSLERALHKRPFDSEDVDDLVAVIEGRLYRLGLKEVSSQLVGEMAMEALLATDQVAYVRFASVYKSFNDVSEFTQAIATLSAAHTAHTAAPAGAEQPT</sequence>
<dbReference type="Pfam" id="PF03477">
    <property type="entry name" value="ATP-cone"/>
    <property type="match status" value="1"/>
</dbReference>
<evidence type="ECO:0000313" key="10">
    <source>
        <dbReference type="EMBL" id="STR03212.1"/>
    </source>
</evidence>
<dbReference type="GO" id="GO:0045892">
    <property type="term" value="P:negative regulation of DNA-templated transcription"/>
    <property type="evidence" value="ECO:0007669"/>
    <property type="project" value="UniProtKB-UniRule"/>
</dbReference>
<dbReference type="AlphaFoldDB" id="A0A377R5F0"/>
<evidence type="ECO:0000256" key="2">
    <source>
        <dbReference type="ARBA" id="ARBA00022741"/>
    </source>
</evidence>
<evidence type="ECO:0000256" key="1">
    <source>
        <dbReference type="ARBA" id="ARBA00022491"/>
    </source>
</evidence>
<evidence type="ECO:0000256" key="4">
    <source>
        <dbReference type="ARBA" id="ARBA00022840"/>
    </source>
</evidence>
<accession>A0A377R5F0</accession>
<dbReference type="PROSITE" id="PS51161">
    <property type="entry name" value="ATP_CONE"/>
    <property type="match status" value="1"/>
</dbReference>
<evidence type="ECO:0000259" key="9">
    <source>
        <dbReference type="PROSITE" id="PS51161"/>
    </source>
</evidence>
<keyword evidence="2 8" id="KW-0547">Nucleotide-binding</keyword>
<gene>
    <name evidence="8 10" type="primary">nrdR</name>
    <name evidence="10" type="ORF">NCTC13336_02128</name>
</gene>
<protein>
    <recommendedName>
        <fullName evidence="8">Transcriptional repressor NrdR</fullName>
    </recommendedName>
</protein>
<keyword evidence="1 8" id="KW-0678">Repressor</keyword>
<dbReference type="GO" id="GO:0008270">
    <property type="term" value="F:zinc ion binding"/>
    <property type="evidence" value="ECO:0007669"/>
    <property type="project" value="UniProtKB-UniRule"/>
</dbReference>
<evidence type="ECO:0000256" key="3">
    <source>
        <dbReference type="ARBA" id="ARBA00022771"/>
    </source>
</evidence>
<dbReference type="InterPro" id="IPR003796">
    <property type="entry name" value="RNR_NrdR-like"/>
</dbReference>
<evidence type="ECO:0000256" key="5">
    <source>
        <dbReference type="ARBA" id="ARBA00023015"/>
    </source>
</evidence>
<keyword evidence="3 8" id="KW-0863">Zinc-finger</keyword>
<keyword evidence="6 8" id="KW-0238">DNA-binding</keyword>
<evidence type="ECO:0000313" key="11">
    <source>
        <dbReference type="Proteomes" id="UP000254293"/>
    </source>
</evidence>
<feature type="domain" description="ATP-cone" evidence="9">
    <location>
        <begin position="49"/>
        <end position="139"/>
    </location>
</feature>
<dbReference type="NCBIfam" id="TIGR00244">
    <property type="entry name" value="transcriptional regulator NrdR"/>
    <property type="match status" value="1"/>
</dbReference>
<dbReference type="EMBL" id="UGJJ01000003">
    <property type="protein sequence ID" value="STR03212.1"/>
    <property type="molecule type" value="Genomic_DNA"/>
</dbReference>
<dbReference type="Pfam" id="PF22811">
    <property type="entry name" value="Zn_ribbon_NrdR"/>
    <property type="match status" value="1"/>
</dbReference>
<keyword evidence="11" id="KW-1185">Reference proteome</keyword>
<dbReference type="InterPro" id="IPR005144">
    <property type="entry name" value="ATP-cone_dom"/>
</dbReference>
<evidence type="ECO:0000256" key="7">
    <source>
        <dbReference type="ARBA" id="ARBA00023163"/>
    </source>
</evidence>
<dbReference type="OrthoDB" id="9807461at2"/>
<dbReference type="GO" id="GO:0005524">
    <property type="term" value="F:ATP binding"/>
    <property type="evidence" value="ECO:0007669"/>
    <property type="project" value="UniProtKB-UniRule"/>
</dbReference>
<dbReference type="PANTHER" id="PTHR30455:SF2">
    <property type="entry name" value="TRANSCRIPTIONAL REPRESSOR NRDR"/>
    <property type="match status" value="1"/>
</dbReference>
<feature type="zinc finger region" evidence="8">
    <location>
        <begin position="3"/>
        <end position="34"/>
    </location>
</feature>
<dbReference type="HAMAP" id="MF_00440">
    <property type="entry name" value="NrdR"/>
    <property type="match status" value="1"/>
</dbReference>
<evidence type="ECO:0000256" key="8">
    <source>
        <dbReference type="HAMAP-Rule" id="MF_00440"/>
    </source>
</evidence>
<dbReference type="Proteomes" id="UP000254293">
    <property type="component" value="Unassembled WGS sequence"/>
</dbReference>
<dbReference type="GO" id="GO:0003677">
    <property type="term" value="F:DNA binding"/>
    <property type="evidence" value="ECO:0007669"/>
    <property type="project" value="UniProtKB-KW"/>
</dbReference>
<proteinExistence type="inferred from homology"/>
<keyword evidence="7 8" id="KW-0804">Transcription</keyword>
<organism evidence="10 11">
    <name type="scientific">Kingella potus</name>
    <dbReference type="NCBI Taxonomy" id="265175"/>
    <lineage>
        <taxon>Bacteria</taxon>
        <taxon>Pseudomonadati</taxon>
        <taxon>Pseudomonadota</taxon>
        <taxon>Betaproteobacteria</taxon>
        <taxon>Neisseriales</taxon>
        <taxon>Neisseriaceae</taxon>
        <taxon>Kingella</taxon>
    </lineage>
</organism>
<dbReference type="RefSeq" id="WP_115309105.1">
    <property type="nucleotide sequence ID" value="NZ_CP091516.1"/>
</dbReference>
<comment type="cofactor">
    <cofactor evidence="8">
        <name>Zn(2+)</name>
        <dbReference type="ChEBI" id="CHEBI:29105"/>
    </cofactor>
    <text evidence="8">Binds 1 zinc ion.</text>
</comment>
<dbReference type="PANTHER" id="PTHR30455">
    <property type="entry name" value="TRANSCRIPTIONAL REPRESSOR NRDR"/>
    <property type="match status" value="1"/>
</dbReference>
<reference evidence="10 11" key="1">
    <citation type="submission" date="2018-06" db="EMBL/GenBank/DDBJ databases">
        <authorList>
            <consortium name="Pathogen Informatics"/>
            <person name="Doyle S."/>
        </authorList>
    </citation>
    <scope>NUCLEOTIDE SEQUENCE [LARGE SCALE GENOMIC DNA]</scope>
    <source>
        <strain evidence="10 11">NCTC13336</strain>
    </source>
</reference>
<comment type="similarity">
    <text evidence="8">Belongs to the NrdR family.</text>
</comment>
<name>A0A377R5F0_9NEIS</name>
<comment type="function">
    <text evidence="8">Negatively regulates transcription of bacterial ribonucleotide reductase nrd genes and operons by binding to NrdR-boxes.</text>
</comment>
<dbReference type="InterPro" id="IPR055173">
    <property type="entry name" value="NrdR-like_N"/>
</dbReference>
<evidence type="ECO:0000256" key="6">
    <source>
        <dbReference type="ARBA" id="ARBA00023125"/>
    </source>
</evidence>
<keyword evidence="5 8" id="KW-0805">Transcription regulation</keyword>
<keyword evidence="8" id="KW-0862">Zinc</keyword>
<keyword evidence="4 8" id="KW-0067">ATP-binding</keyword>
<keyword evidence="8" id="KW-0479">Metal-binding</keyword>